<accession>A0A4R9K963</accession>
<dbReference type="OrthoDB" id="327305at2"/>
<keyword evidence="2" id="KW-1185">Reference proteome</keyword>
<evidence type="ECO:0000313" key="2">
    <source>
        <dbReference type="Proteomes" id="UP000297762"/>
    </source>
</evidence>
<dbReference type="AlphaFoldDB" id="A0A4R9K963"/>
<dbReference type="EMBL" id="RQGF01000020">
    <property type="protein sequence ID" value="TGL62046.1"/>
    <property type="molecule type" value="Genomic_DNA"/>
</dbReference>
<reference evidence="1" key="1">
    <citation type="journal article" date="2019" name="PLoS Negl. Trop. Dis.">
        <title>Revisiting the worldwide diversity of Leptospira species in the environment.</title>
        <authorList>
            <person name="Vincent A.T."/>
            <person name="Schiettekatte O."/>
            <person name="Bourhy P."/>
            <person name="Veyrier F.J."/>
            <person name="Picardeau M."/>
        </authorList>
    </citation>
    <scope>NUCLEOTIDE SEQUENCE [LARGE SCALE GENOMIC DNA]</scope>
    <source>
        <strain evidence="1">201702455</strain>
    </source>
</reference>
<proteinExistence type="predicted"/>
<name>A0A4R9K963_9LEPT</name>
<sequence length="171" mass="17920">MKPSNNLQIIILSILISTSVINCSSDKGSDNSAIVALLAANQISNLPQPNTDTVSMIIGTDYFTLTDKLDCKEGVGGIGFLTADADQMPTLFIHNVDFSLNSGVSVTGGAGPFHVDIDTDPTTYAPTNTCPASILENTVTIYDLQVVNCGVSPFGGGATNTVSFRVRCVKD</sequence>
<organism evidence="1 2">
    <name type="scientific">Leptospira sarikeiensis</name>
    <dbReference type="NCBI Taxonomy" id="2484943"/>
    <lineage>
        <taxon>Bacteria</taxon>
        <taxon>Pseudomonadati</taxon>
        <taxon>Spirochaetota</taxon>
        <taxon>Spirochaetia</taxon>
        <taxon>Leptospirales</taxon>
        <taxon>Leptospiraceae</taxon>
        <taxon>Leptospira</taxon>
    </lineage>
</organism>
<dbReference type="Proteomes" id="UP000297762">
    <property type="component" value="Unassembled WGS sequence"/>
</dbReference>
<evidence type="ECO:0000313" key="1">
    <source>
        <dbReference type="EMBL" id="TGL62046.1"/>
    </source>
</evidence>
<protein>
    <submittedName>
        <fullName evidence="1">Uncharacterized protein</fullName>
    </submittedName>
</protein>
<gene>
    <name evidence="1" type="ORF">EHQ64_08885</name>
</gene>
<dbReference type="RefSeq" id="WP_135649134.1">
    <property type="nucleotide sequence ID" value="NZ_RQGF01000020.1"/>
</dbReference>
<comment type="caution">
    <text evidence="1">The sequence shown here is derived from an EMBL/GenBank/DDBJ whole genome shotgun (WGS) entry which is preliminary data.</text>
</comment>